<keyword evidence="10" id="KW-1185">Reference proteome</keyword>
<evidence type="ECO:0000313" key="9">
    <source>
        <dbReference type="EMBL" id="SEM06111.1"/>
    </source>
</evidence>
<dbReference type="GO" id="GO:0005886">
    <property type="term" value="C:plasma membrane"/>
    <property type="evidence" value="ECO:0007669"/>
    <property type="project" value="UniProtKB-SubCell"/>
</dbReference>
<evidence type="ECO:0000256" key="2">
    <source>
        <dbReference type="ARBA" id="ARBA00022475"/>
    </source>
</evidence>
<feature type="transmembrane region" description="Helical" evidence="7">
    <location>
        <begin position="34"/>
        <end position="53"/>
    </location>
</feature>
<dbReference type="PANTHER" id="PTHR30433">
    <property type="entry name" value="CHEMOTAXIS PROTEIN MOTA"/>
    <property type="match status" value="1"/>
</dbReference>
<dbReference type="GO" id="GO:0015031">
    <property type="term" value="P:protein transport"/>
    <property type="evidence" value="ECO:0007669"/>
    <property type="project" value="UniProtKB-KW"/>
</dbReference>
<evidence type="ECO:0000256" key="5">
    <source>
        <dbReference type="ARBA" id="ARBA00023136"/>
    </source>
</evidence>
<feature type="domain" description="MotA/TolQ/ExbB proton channel" evidence="8">
    <location>
        <begin position="114"/>
        <end position="213"/>
    </location>
</feature>
<evidence type="ECO:0000259" key="8">
    <source>
        <dbReference type="Pfam" id="PF01618"/>
    </source>
</evidence>
<dbReference type="InterPro" id="IPR047055">
    <property type="entry name" value="MotA-like"/>
</dbReference>
<comment type="similarity">
    <text evidence="6">Belongs to the exbB/tolQ family.</text>
</comment>
<dbReference type="AlphaFoldDB" id="A0A1H7VA13"/>
<gene>
    <name evidence="9" type="ORF">SAMN04489760_103127</name>
</gene>
<evidence type="ECO:0000256" key="7">
    <source>
        <dbReference type="SAM" id="Phobius"/>
    </source>
</evidence>
<keyword evidence="3 7" id="KW-0812">Transmembrane</keyword>
<dbReference type="Pfam" id="PF01618">
    <property type="entry name" value="MotA_ExbB"/>
    <property type="match status" value="1"/>
</dbReference>
<evidence type="ECO:0000256" key="3">
    <source>
        <dbReference type="ARBA" id="ARBA00022692"/>
    </source>
</evidence>
<evidence type="ECO:0000313" key="10">
    <source>
        <dbReference type="Proteomes" id="UP000198744"/>
    </source>
</evidence>
<proteinExistence type="inferred from homology"/>
<dbReference type="EMBL" id="FOBS01000003">
    <property type="protein sequence ID" value="SEM06111.1"/>
    <property type="molecule type" value="Genomic_DNA"/>
</dbReference>
<sequence length="280" mass="30982">MIPQIIFSIFLSIAIFFVAFHLELETVGFASNLSALGIVFGGTLAATLLAYPWRRLLWTAELLKKAFSAKDEMDWTRNTIVNLARTYQKSGIRALENMGEKLPDGYLKTAVGYISYQYSKEEVEQILKKEAHILYNRYEASDKILCSMARLAPALGLTGTIVSLIRTFGHITDTSGLVGYMGIALLSTFYGVVLANLCLMPLSNRLREFMDQEGIRLDLIQEGILDLYDMENPIAMKYKLESLSSSSLGAAGTMRQTPALSRPEMVVLTNPKVQVAGASS</sequence>
<accession>A0A1H7VA13</accession>
<keyword evidence="6" id="KW-0653">Protein transport</keyword>
<dbReference type="RefSeq" id="WP_175476329.1">
    <property type="nucleotide sequence ID" value="NZ_FOBS01000003.1"/>
</dbReference>
<evidence type="ECO:0000256" key="6">
    <source>
        <dbReference type="RuleBase" id="RU004057"/>
    </source>
</evidence>
<evidence type="ECO:0000256" key="1">
    <source>
        <dbReference type="ARBA" id="ARBA00004651"/>
    </source>
</evidence>
<organism evidence="9 10">
    <name type="scientific">Syntrophus gentianae</name>
    <dbReference type="NCBI Taxonomy" id="43775"/>
    <lineage>
        <taxon>Bacteria</taxon>
        <taxon>Pseudomonadati</taxon>
        <taxon>Thermodesulfobacteriota</taxon>
        <taxon>Syntrophia</taxon>
        <taxon>Syntrophales</taxon>
        <taxon>Syntrophaceae</taxon>
        <taxon>Syntrophus</taxon>
    </lineage>
</organism>
<feature type="transmembrane region" description="Helical" evidence="7">
    <location>
        <begin position="5"/>
        <end position="22"/>
    </location>
</feature>
<dbReference type="GO" id="GO:0071978">
    <property type="term" value="P:bacterial-type flagellum-dependent swarming motility"/>
    <property type="evidence" value="ECO:0007669"/>
    <property type="project" value="InterPro"/>
</dbReference>
<keyword evidence="5 7" id="KW-0472">Membrane</keyword>
<name>A0A1H7VA13_9BACT</name>
<keyword evidence="6" id="KW-0813">Transport</keyword>
<feature type="transmembrane region" description="Helical" evidence="7">
    <location>
        <begin position="151"/>
        <end position="171"/>
    </location>
</feature>
<comment type="subcellular location">
    <subcellularLocation>
        <location evidence="1">Cell membrane</location>
        <topology evidence="1">Multi-pass membrane protein</topology>
    </subcellularLocation>
    <subcellularLocation>
        <location evidence="6">Membrane</location>
        <topology evidence="6">Multi-pass membrane protein</topology>
    </subcellularLocation>
</comment>
<reference evidence="9 10" key="1">
    <citation type="submission" date="2016-10" db="EMBL/GenBank/DDBJ databases">
        <authorList>
            <person name="de Groot N.N."/>
        </authorList>
    </citation>
    <scope>NUCLEOTIDE SEQUENCE [LARGE SCALE GENOMIC DNA]</scope>
    <source>
        <strain evidence="9 10">DSM 8423</strain>
    </source>
</reference>
<evidence type="ECO:0000256" key="4">
    <source>
        <dbReference type="ARBA" id="ARBA00022989"/>
    </source>
</evidence>
<dbReference type="InterPro" id="IPR002898">
    <property type="entry name" value="MotA_ExbB_proton_chnl"/>
</dbReference>
<keyword evidence="2" id="KW-1003">Cell membrane</keyword>
<keyword evidence="4 7" id="KW-1133">Transmembrane helix</keyword>
<dbReference type="Proteomes" id="UP000198744">
    <property type="component" value="Unassembled WGS sequence"/>
</dbReference>
<feature type="transmembrane region" description="Helical" evidence="7">
    <location>
        <begin position="177"/>
        <end position="199"/>
    </location>
</feature>
<protein>
    <submittedName>
        <fullName evidence="9">Chemotaxis protein MotA</fullName>
    </submittedName>
</protein>
<dbReference type="GO" id="GO:0006935">
    <property type="term" value="P:chemotaxis"/>
    <property type="evidence" value="ECO:0007669"/>
    <property type="project" value="InterPro"/>
</dbReference>
<dbReference type="STRING" id="43775.SAMN04489760_103127"/>